<proteinExistence type="predicted"/>
<accession>A0A3N4K6Z0</accession>
<dbReference type="AlphaFoldDB" id="A0A3N4K6Z0"/>
<gene>
    <name evidence="1" type="ORF">L873DRAFT_1798106</name>
</gene>
<organism evidence="1 2">
    <name type="scientific">Choiromyces venosus 120613-1</name>
    <dbReference type="NCBI Taxonomy" id="1336337"/>
    <lineage>
        <taxon>Eukaryota</taxon>
        <taxon>Fungi</taxon>
        <taxon>Dikarya</taxon>
        <taxon>Ascomycota</taxon>
        <taxon>Pezizomycotina</taxon>
        <taxon>Pezizomycetes</taxon>
        <taxon>Pezizales</taxon>
        <taxon>Tuberaceae</taxon>
        <taxon>Choiromyces</taxon>
    </lineage>
</organism>
<sequence>MSTTENGHHRETTLEERTWVIKFRTMGMSFKEISDELGWVSKDGAHKICRRWNSSARTQCNAK</sequence>
<protein>
    <recommendedName>
        <fullName evidence="3">Myb-like domain-containing protein</fullName>
    </recommendedName>
</protein>
<evidence type="ECO:0000313" key="1">
    <source>
        <dbReference type="EMBL" id="RPB05129.1"/>
    </source>
</evidence>
<name>A0A3N4K6Z0_9PEZI</name>
<reference evidence="1 2" key="1">
    <citation type="journal article" date="2018" name="Nat. Ecol. Evol.">
        <title>Pezizomycetes genomes reveal the molecular basis of ectomycorrhizal truffle lifestyle.</title>
        <authorList>
            <person name="Murat C."/>
            <person name="Payen T."/>
            <person name="Noel B."/>
            <person name="Kuo A."/>
            <person name="Morin E."/>
            <person name="Chen J."/>
            <person name="Kohler A."/>
            <person name="Krizsan K."/>
            <person name="Balestrini R."/>
            <person name="Da Silva C."/>
            <person name="Montanini B."/>
            <person name="Hainaut M."/>
            <person name="Levati E."/>
            <person name="Barry K.W."/>
            <person name="Belfiori B."/>
            <person name="Cichocki N."/>
            <person name="Clum A."/>
            <person name="Dockter R.B."/>
            <person name="Fauchery L."/>
            <person name="Guy J."/>
            <person name="Iotti M."/>
            <person name="Le Tacon F."/>
            <person name="Lindquist E.A."/>
            <person name="Lipzen A."/>
            <person name="Malagnac F."/>
            <person name="Mello A."/>
            <person name="Molinier V."/>
            <person name="Miyauchi S."/>
            <person name="Poulain J."/>
            <person name="Riccioni C."/>
            <person name="Rubini A."/>
            <person name="Sitrit Y."/>
            <person name="Splivallo R."/>
            <person name="Traeger S."/>
            <person name="Wang M."/>
            <person name="Zifcakova L."/>
            <person name="Wipf D."/>
            <person name="Zambonelli A."/>
            <person name="Paolocci F."/>
            <person name="Nowrousian M."/>
            <person name="Ottonello S."/>
            <person name="Baldrian P."/>
            <person name="Spatafora J.W."/>
            <person name="Henrissat B."/>
            <person name="Nagy L.G."/>
            <person name="Aury J.M."/>
            <person name="Wincker P."/>
            <person name="Grigoriev I.V."/>
            <person name="Bonfante P."/>
            <person name="Martin F.M."/>
        </authorList>
    </citation>
    <scope>NUCLEOTIDE SEQUENCE [LARGE SCALE GENOMIC DNA]</scope>
    <source>
        <strain evidence="1 2">120613-1</strain>
    </source>
</reference>
<dbReference type="Proteomes" id="UP000276215">
    <property type="component" value="Unassembled WGS sequence"/>
</dbReference>
<dbReference type="EMBL" id="ML120354">
    <property type="protein sequence ID" value="RPB05129.1"/>
    <property type="molecule type" value="Genomic_DNA"/>
</dbReference>
<keyword evidence="2" id="KW-1185">Reference proteome</keyword>
<evidence type="ECO:0008006" key="3">
    <source>
        <dbReference type="Google" id="ProtNLM"/>
    </source>
</evidence>
<evidence type="ECO:0000313" key="2">
    <source>
        <dbReference type="Proteomes" id="UP000276215"/>
    </source>
</evidence>